<dbReference type="AlphaFoldDB" id="A0A7Y4L1L4"/>
<dbReference type="GO" id="GO:0006529">
    <property type="term" value="P:asparagine biosynthetic process"/>
    <property type="evidence" value="ECO:0007669"/>
    <property type="project" value="InterPro"/>
</dbReference>
<keyword evidence="2" id="KW-0436">Ligase</keyword>
<comment type="caution">
    <text evidence="3">The sequence shown here is derived from an EMBL/GenBank/DDBJ whole genome shotgun (WGS) entry which is preliminary data.</text>
</comment>
<dbReference type="Gene3D" id="3.40.50.620">
    <property type="entry name" value="HUPs"/>
    <property type="match status" value="2"/>
</dbReference>
<dbReference type="GO" id="GO:0004066">
    <property type="term" value="F:asparagine synthase (glutamine-hydrolyzing) activity"/>
    <property type="evidence" value="ECO:0007669"/>
    <property type="project" value="UniProtKB-EC"/>
</dbReference>
<reference evidence="2 5" key="2">
    <citation type="submission" date="2020-08" db="EMBL/GenBank/DDBJ databases">
        <title>Sequencing the genomes of 1000 actinobacteria strains.</title>
        <authorList>
            <person name="Klenk H.-P."/>
        </authorList>
    </citation>
    <scope>NUCLEOTIDE SEQUENCE [LARGE SCALE GENOMIC DNA]</scope>
    <source>
        <strain evidence="2 5">DSM 15626</strain>
    </source>
</reference>
<dbReference type="InterPro" id="IPR001962">
    <property type="entry name" value="Asn_synthase"/>
</dbReference>
<reference evidence="3 4" key="1">
    <citation type="submission" date="2020-05" db="EMBL/GenBank/DDBJ databases">
        <title>Genome sequence of Kribbella sandramycini ATCC 39419.</title>
        <authorList>
            <person name="Maclea K.S."/>
            <person name="Fair J.L."/>
        </authorList>
    </citation>
    <scope>NUCLEOTIDE SEQUENCE [LARGE SCALE GENOMIC DNA]</scope>
    <source>
        <strain evidence="3 4">ATCC 39419</strain>
    </source>
</reference>
<dbReference type="EMBL" id="JABJRC010000004">
    <property type="protein sequence ID" value="NOL42669.1"/>
    <property type="molecule type" value="Genomic_DNA"/>
</dbReference>
<name>A0A7Y4L1L4_9ACTN</name>
<evidence type="ECO:0000313" key="2">
    <source>
        <dbReference type="EMBL" id="MBB6564973.1"/>
    </source>
</evidence>
<dbReference type="SUPFAM" id="SSF52402">
    <property type="entry name" value="Adenine nucleotide alpha hydrolases-like"/>
    <property type="match status" value="1"/>
</dbReference>
<accession>A0A7Y4L1L4</accession>
<dbReference type="EMBL" id="JACHKF010000001">
    <property type="protein sequence ID" value="MBB6564973.1"/>
    <property type="molecule type" value="Genomic_DNA"/>
</dbReference>
<protein>
    <submittedName>
        <fullName evidence="2">Asparagine synthase (Glutamine-hydrolyzing)</fullName>
        <ecNumber evidence="2">6.3.5.4</ecNumber>
    </submittedName>
</protein>
<evidence type="ECO:0000313" key="3">
    <source>
        <dbReference type="EMBL" id="NOL42669.1"/>
    </source>
</evidence>
<gene>
    <name evidence="2" type="ORF">HNR71_000610</name>
    <name evidence="3" type="ORF">HPO96_20700</name>
</gene>
<dbReference type="Proteomes" id="UP000553957">
    <property type="component" value="Unassembled WGS sequence"/>
</dbReference>
<evidence type="ECO:0000259" key="1">
    <source>
        <dbReference type="Pfam" id="PF00733"/>
    </source>
</evidence>
<evidence type="ECO:0000313" key="5">
    <source>
        <dbReference type="Proteomes" id="UP000553957"/>
    </source>
</evidence>
<feature type="domain" description="Asparagine synthetase" evidence="1">
    <location>
        <begin position="82"/>
        <end position="452"/>
    </location>
</feature>
<dbReference type="Pfam" id="PF00733">
    <property type="entry name" value="Asn_synthase"/>
    <property type="match status" value="1"/>
</dbReference>
<dbReference type="Proteomes" id="UP000534306">
    <property type="component" value="Unassembled WGS sequence"/>
</dbReference>
<dbReference type="RefSeq" id="WP_171675132.1">
    <property type="nucleotide sequence ID" value="NZ_BAAAGT010000001.1"/>
</dbReference>
<keyword evidence="4" id="KW-1185">Reference proteome</keyword>
<organism evidence="3 4">
    <name type="scientific">Kribbella sandramycini</name>
    <dbReference type="NCBI Taxonomy" id="60450"/>
    <lineage>
        <taxon>Bacteria</taxon>
        <taxon>Bacillati</taxon>
        <taxon>Actinomycetota</taxon>
        <taxon>Actinomycetes</taxon>
        <taxon>Propionibacteriales</taxon>
        <taxon>Kribbellaceae</taxon>
        <taxon>Kribbella</taxon>
    </lineage>
</organism>
<proteinExistence type="predicted"/>
<dbReference type="EC" id="6.3.5.4" evidence="2"/>
<evidence type="ECO:0000313" key="4">
    <source>
        <dbReference type="Proteomes" id="UP000534306"/>
    </source>
</evidence>
<sequence>MGIASDRGDVLAELLGAGPDPAGLAVQLLWPSPPAPLMSRSAWSGVTAVAPGHWVDLASGRAERWWTPPDSELPLAQAAVGLRAALETAVRDRQQGKRKVACDLSGLDSSSLLGIAARGGPVVGLTVEGDDPMDGDAVAAQFLANSVGADHDLLPADEAPLPFQGMKPGPFDEPTSVSLYRGLLGSASARALRHQAELRFAGYGADEMLLWPPVWLTDIARRSPLRAARLAKQIQAKYRLSAGAIAGVLTERTPYAAWFATSLDRPQAGRREVLAWGNPPQLPDWLTADAKALARDAFTQEVEPLAATRGVHATLESVHSGAAAARHVAQQGEADGVPVAVPFLDDRVLEACLAVRPDEVLDPRRYKPLLATAMAGVLPERTLQRTDKAETSMAVAKGWSKHRAELLALLDDSELGRLGLVDVAAVRRICQGPHHDATCGPVERVLEIEAWLKGVR</sequence>
<dbReference type="InterPro" id="IPR014729">
    <property type="entry name" value="Rossmann-like_a/b/a_fold"/>
</dbReference>